<reference evidence="1" key="1">
    <citation type="submission" date="2018-06" db="EMBL/GenBank/DDBJ databases">
        <authorList>
            <person name="Zhirakovskaya E."/>
        </authorList>
    </citation>
    <scope>NUCLEOTIDE SEQUENCE</scope>
</reference>
<organism evidence="1">
    <name type="scientific">hydrothermal vent metagenome</name>
    <dbReference type="NCBI Taxonomy" id="652676"/>
    <lineage>
        <taxon>unclassified sequences</taxon>
        <taxon>metagenomes</taxon>
        <taxon>ecological metagenomes</taxon>
    </lineage>
</organism>
<accession>A0A3B1D3R0</accession>
<proteinExistence type="predicted"/>
<protein>
    <recommendedName>
        <fullName evidence="2">HNH nuclease domain-containing protein</fullName>
    </recommendedName>
</protein>
<evidence type="ECO:0000313" key="1">
    <source>
        <dbReference type="EMBL" id="VAX23387.1"/>
    </source>
</evidence>
<dbReference type="AlphaFoldDB" id="A0A3B1D3R0"/>
<gene>
    <name evidence="1" type="ORF">MNBD_IGNAVI01-2489</name>
</gene>
<evidence type="ECO:0008006" key="2">
    <source>
        <dbReference type="Google" id="ProtNLM"/>
    </source>
</evidence>
<sequence>MLRLYKPIQHDIFKLQSMLEHLVCNVWCEANSGESCESKLDADFKVIYDSYDWLKKEIDVIYTKFIPLSDADKKSIKDAFSTNNKIEKLCEGTETPIYLDELPDIVENKIKPLFVDFYEKLLERAKVPGTKKDYYEKLIEENDFHYCPCCGLIDFESSDSKYREAFDHYLPKSDYPFSSVNFHNLVPLCYKCNSDRKKVKDPIKDGRKAFYPFIVNGQAEHRIGIKITIDKSKDLRNLDKADLTIEFEGYDEKIETWDSLFDIKERYNDSIRKKISKTLLQRIKRRHQLFRKNNASWTYDNTLNFLIDDYENDLYEDKKFLKKPFMIELKSSASLIEVYG</sequence>
<dbReference type="EMBL" id="UOGD01000251">
    <property type="protein sequence ID" value="VAX23387.1"/>
    <property type="molecule type" value="Genomic_DNA"/>
</dbReference>
<name>A0A3B1D3R0_9ZZZZ</name>
<dbReference type="Gene3D" id="1.10.30.50">
    <property type="match status" value="1"/>
</dbReference>